<dbReference type="KEGG" id="mgad:MGAD_30690"/>
<gene>
    <name evidence="2" type="ORF">MGAD_30690</name>
</gene>
<organism evidence="2 3">
    <name type="scientific">Mycolicibacterium gadium</name>
    <name type="common">Mycobacterium gadium</name>
    <dbReference type="NCBI Taxonomy" id="1794"/>
    <lineage>
        <taxon>Bacteria</taxon>
        <taxon>Bacillati</taxon>
        <taxon>Actinomycetota</taxon>
        <taxon>Actinomycetes</taxon>
        <taxon>Mycobacteriales</taxon>
        <taxon>Mycobacteriaceae</taxon>
        <taxon>Mycolicibacterium</taxon>
    </lineage>
</organism>
<keyword evidence="1" id="KW-0233">DNA recombination</keyword>
<evidence type="ECO:0000256" key="1">
    <source>
        <dbReference type="ARBA" id="ARBA00023172"/>
    </source>
</evidence>
<reference evidence="2 3" key="1">
    <citation type="journal article" date="2019" name="Emerg. Microbes Infect.">
        <title>Comprehensive subspecies identification of 175 nontuberculous mycobacteria species based on 7547 genomic profiles.</title>
        <authorList>
            <person name="Matsumoto Y."/>
            <person name="Kinjo T."/>
            <person name="Motooka D."/>
            <person name="Nabeya D."/>
            <person name="Jung N."/>
            <person name="Uechi K."/>
            <person name="Horii T."/>
            <person name="Iida T."/>
            <person name="Fujita J."/>
            <person name="Nakamura S."/>
        </authorList>
    </citation>
    <scope>NUCLEOTIDE SEQUENCE [LARGE SCALE GENOMIC DNA]</scope>
    <source>
        <strain evidence="2 3">JCM 12688</strain>
    </source>
</reference>
<evidence type="ECO:0000313" key="2">
    <source>
        <dbReference type="EMBL" id="BBZ18734.1"/>
    </source>
</evidence>
<proteinExistence type="predicted"/>
<name>A0A7I7WMH0_MYCGU</name>
<evidence type="ECO:0000313" key="3">
    <source>
        <dbReference type="Proteomes" id="UP000466187"/>
    </source>
</evidence>
<sequence length="711" mass="79810">MSAVASADYWPEGPPAGVEWPESDTLVLLRRELAPGAEAATLCFFGQDRWGLSEAVFEQHETAVSVNFTAIPEPLRMAAKHYVWQLINHDAPTPLYRVTTERAAIRTILTGWPAFKEFLLWLHGHQVTQFSQVTHELLDDYLSHVGARDITLEAKFRRAVEVRRLWCYRSILPEPMRLPVLPPWGGDPAGELFGRVRGQRENRTPRIGEATMQALLSWSLRFVEHFAEDILAAHTEYLWLKSRTPEGRRRRGPVPHRPPHGTVEQEVCSYLTHLRHSGGSLPGKRGADGHIQVDWRHVGKILDRAFTPKTADLAVGRLLLASGLPIADDAYLDTPITADLDGRPWHDGPIPYQQASFLARQLSTACVVVIAYLSGARPGEVLNLRRGCIEHDIDTDMWLMSGVYFKNAVDGNGNKIPAGARRRDPWIVVKPVADAVTVLERLHAQELLFPAKIEPYRHRPGRVTRSGQARTDTGDDLGVFVGWVNDYCARRGLPTIPPDPRGRLNISRFRRTLAWFIRRRPRGLVAGAIQYGHVHTRLIQGYAGDYNSGFPDEYAFEDFLARLDELAADERALAAGEHVSGPAADTYRSRIGAATAQFAGHVLTTGKQARDLLGNPLLQIFHGEGMTCVFEPARALCQIRGSASDPMVTPDIDDCRPRCRNIAHTDRDVVTIRARRDDLKEIVNDTLAPPIRRHREQQELNRLNIILEKHQ</sequence>
<dbReference type="GO" id="GO:0006310">
    <property type="term" value="P:DNA recombination"/>
    <property type="evidence" value="ECO:0007669"/>
    <property type="project" value="UniProtKB-KW"/>
</dbReference>
<dbReference type="RefSeq" id="WP_163687216.1">
    <property type="nucleotide sequence ID" value="NZ_AP022608.1"/>
</dbReference>
<dbReference type="InterPro" id="IPR013762">
    <property type="entry name" value="Integrase-like_cat_sf"/>
</dbReference>
<dbReference type="GO" id="GO:0015074">
    <property type="term" value="P:DNA integration"/>
    <property type="evidence" value="ECO:0007669"/>
    <property type="project" value="InterPro"/>
</dbReference>
<dbReference type="InterPro" id="IPR011010">
    <property type="entry name" value="DNA_brk_join_enz"/>
</dbReference>
<dbReference type="SUPFAM" id="SSF56349">
    <property type="entry name" value="DNA breaking-rejoining enzymes"/>
    <property type="match status" value="1"/>
</dbReference>
<dbReference type="AlphaFoldDB" id="A0A7I7WMH0"/>
<dbReference type="GO" id="GO:0003677">
    <property type="term" value="F:DNA binding"/>
    <property type="evidence" value="ECO:0007669"/>
    <property type="project" value="InterPro"/>
</dbReference>
<dbReference type="EMBL" id="AP022608">
    <property type="protein sequence ID" value="BBZ18734.1"/>
    <property type="molecule type" value="Genomic_DNA"/>
</dbReference>
<accession>A0A7I7WMH0</accession>
<dbReference type="Proteomes" id="UP000466187">
    <property type="component" value="Chromosome"/>
</dbReference>
<protein>
    <recommendedName>
        <fullName evidence="4">Integrase</fullName>
    </recommendedName>
</protein>
<dbReference type="Gene3D" id="1.10.443.10">
    <property type="entry name" value="Intergrase catalytic core"/>
    <property type="match status" value="1"/>
</dbReference>
<evidence type="ECO:0008006" key="4">
    <source>
        <dbReference type="Google" id="ProtNLM"/>
    </source>
</evidence>